<protein>
    <submittedName>
        <fullName evidence="1">Uncharacterized protein</fullName>
    </submittedName>
</protein>
<evidence type="ECO:0000313" key="2">
    <source>
        <dbReference type="Proteomes" id="UP000289886"/>
    </source>
</evidence>
<sequence>METGVGSGHAAWTPVFNHWNSTELMETRVGSGHAAWTPVFNHWNSTELMETGVGSGLAAWTPVFNHWNSTELMETGVGSGHVAWTPVFNHWNSTELMETGVGSAHLVQHDRCRVSACPLQASGSFVLWKPETQSSRSEIPLETDVKSEEQRKGNRNVFIVEQHFLYSITTRTGV</sequence>
<proteinExistence type="predicted"/>
<name>A0A444UKU8_ACIRT</name>
<comment type="caution">
    <text evidence="1">The sequence shown here is derived from an EMBL/GenBank/DDBJ whole genome shotgun (WGS) entry which is preliminary data.</text>
</comment>
<gene>
    <name evidence="1" type="ORF">EOD39_0886</name>
</gene>
<evidence type="ECO:0000313" key="1">
    <source>
        <dbReference type="EMBL" id="RXM35820.1"/>
    </source>
</evidence>
<organism evidence="1 2">
    <name type="scientific">Acipenser ruthenus</name>
    <name type="common">Sterlet sturgeon</name>
    <dbReference type="NCBI Taxonomy" id="7906"/>
    <lineage>
        <taxon>Eukaryota</taxon>
        <taxon>Metazoa</taxon>
        <taxon>Chordata</taxon>
        <taxon>Craniata</taxon>
        <taxon>Vertebrata</taxon>
        <taxon>Euteleostomi</taxon>
        <taxon>Actinopterygii</taxon>
        <taxon>Chondrostei</taxon>
        <taxon>Acipenseriformes</taxon>
        <taxon>Acipenseridae</taxon>
        <taxon>Acipenser</taxon>
    </lineage>
</organism>
<dbReference type="EMBL" id="SCEB01214359">
    <property type="protein sequence ID" value="RXM35820.1"/>
    <property type="molecule type" value="Genomic_DNA"/>
</dbReference>
<dbReference type="AlphaFoldDB" id="A0A444UKU8"/>
<accession>A0A444UKU8</accession>
<dbReference type="Proteomes" id="UP000289886">
    <property type="component" value="Unassembled WGS sequence"/>
</dbReference>
<keyword evidence="2" id="KW-1185">Reference proteome</keyword>
<reference evidence="1 2" key="1">
    <citation type="submission" date="2019-01" db="EMBL/GenBank/DDBJ databases">
        <title>Draft Genome and Complete Hox-Cluster Characterization of the Sterlet Sturgeon (Acipenser ruthenus).</title>
        <authorList>
            <person name="Wei Q."/>
        </authorList>
    </citation>
    <scope>NUCLEOTIDE SEQUENCE [LARGE SCALE GENOMIC DNA]</scope>
    <source>
        <strain evidence="1">WHYD16114868_AA</strain>
        <tissue evidence="1">Blood</tissue>
    </source>
</reference>